<proteinExistence type="predicted"/>
<feature type="compositionally biased region" description="Basic and acidic residues" evidence="1">
    <location>
        <begin position="70"/>
        <end position="81"/>
    </location>
</feature>
<feature type="compositionally biased region" description="Basic and acidic residues" evidence="1">
    <location>
        <begin position="249"/>
        <end position="266"/>
    </location>
</feature>
<gene>
    <name evidence="3" type="ORF">MM415A00551_0017</name>
    <name evidence="2" type="ORF">MM415B01325_0002</name>
</gene>
<protein>
    <recommendedName>
        <fullName evidence="4">Scaffolding protein</fullName>
    </recommendedName>
</protein>
<accession>A0A6M3IPF2</accession>
<feature type="region of interest" description="Disordered" evidence="1">
    <location>
        <begin position="219"/>
        <end position="273"/>
    </location>
</feature>
<feature type="region of interest" description="Disordered" evidence="1">
    <location>
        <begin position="1"/>
        <end position="35"/>
    </location>
</feature>
<dbReference type="AlphaFoldDB" id="A0A6M3IPF2"/>
<feature type="region of interest" description="Disordered" evidence="1">
    <location>
        <begin position="70"/>
        <end position="99"/>
    </location>
</feature>
<name>A0A6M3IPF2_9ZZZZ</name>
<evidence type="ECO:0000256" key="1">
    <source>
        <dbReference type="SAM" id="MobiDB-lite"/>
    </source>
</evidence>
<dbReference type="EMBL" id="MT142456">
    <property type="protein sequence ID" value="QJA81356.1"/>
    <property type="molecule type" value="Genomic_DNA"/>
</dbReference>
<organism evidence="2">
    <name type="scientific">viral metagenome</name>
    <dbReference type="NCBI Taxonomy" id="1070528"/>
    <lineage>
        <taxon>unclassified sequences</taxon>
        <taxon>metagenomes</taxon>
        <taxon>organismal metagenomes</taxon>
    </lineage>
</organism>
<dbReference type="EMBL" id="MT141360">
    <property type="protein sequence ID" value="QJA59211.1"/>
    <property type="molecule type" value="Genomic_DNA"/>
</dbReference>
<reference evidence="2" key="1">
    <citation type="submission" date="2020-03" db="EMBL/GenBank/DDBJ databases">
        <title>The deep terrestrial virosphere.</title>
        <authorList>
            <person name="Holmfeldt K."/>
            <person name="Nilsson E."/>
            <person name="Simone D."/>
            <person name="Lopez-Fernandez M."/>
            <person name="Wu X."/>
            <person name="de Brujin I."/>
            <person name="Lundin D."/>
            <person name="Andersson A."/>
            <person name="Bertilsson S."/>
            <person name="Dopson M."/>
        </authorList>
    </citation>
    <scope>NUCLEOTIDE SEQUENCE</scope>
    <source>
        <strain evidence="3">MM415A00551</strain>
        <strain evidence="2">MM415B01325</strain>
    </source>
</reference>
<evidence type="ECO:0000313" key="2">
    <source>
        <dbReference type="EMBL" id="QJA59211.1"/>
    </source>
</evidence>
<sequence>MVDEIVATPAEIIESAPAPIPTGPEPIEEKIDTPPDPAALKAEVERLEAVRKKAEEDARYWRQEKARARREYFTPGKDQEKPQQAVPGPSIGAEPNKDDFDDYEKYLDAKIAFETTKARISWEREQARKTQEIEIQQKMTKLQEKISLGFVEYPDFEEVAMNEQVPITPMVMEALAESDNPHKIAYYLGKNRAEAIQISRMTPIQAARALARIEMEIAKAGGGSPSPNPQKTVTGAPPPIKPSGSTHVVSKDPDKMSQREYEEWRKTQGARRF</sequence>
<evidence type="ECO:0000313" key="3">
    <source>
        <dbReference type="EMBL" id="QJA81356.1"/>
    </source>
</evidence>
<evidence type="ECO:0008006" key="4">
    <source>
        <dbReference type="Google" id="ProtNLM"/>
    </source>
</evidence>